<gene>
    <name evidence="8" type="ORF">TVAG_389400</name>
</gene>
<organism evidence="8 9">
    <name type="scientific">Trichomonas vaginalis (strain ATCC PRA-98 / G3)</name>
    <dbReference type="NCBI Taxonomy" id="412133"/>
    <lineage>
        <taxon>Eukaryota</taxon>
        <taxon>Metamonada</taxon>
        <taxon>Parabasalia</taxon>
        <taxon>Trichomonadida</taxon>
        <taxon>Trichomonadidae</taxon>
        <taxon>Trichomonas</taxon>
    </lineage>
</organism>
<evidence type="ECO:0000256" key="5">
    <source>
        <dbReference type="ARBA" id="ARBA00023212"/>
    </source>
</evidence>
<dbReference type="EMBL" id="DS114113">
    <property type="protein sequence ID" value="EAX90386.1"/>
    <property type="molecule type" value="Genomic_DNA"/>
</dbReference>
<dbReference type="PANTHER" id="PTHR12086">
    <property type="entry name" value="EF-HAND DOMAIN C-TERMINAL CONTAINING PROTEIN"/>
    <property type="match status" value="1"/>
</dbReference>
<evidence type="ECO:0000256" key="1">
    <source>
        <dbReference type="ARBA" id="ARBA00004138"/>
    </source>
</evidence>
<evidence type="ECO:0000313" key="9">
    <source>
        <dbReference type="Proteomes" id="UP000001542"/>
    </source>
</evidence>
<dbReference type="InParanoid" id="A2FXI9"/>
<evidence type="ECO:0000256" key="4">
    <source>
        <dbReference type="ARBA" id="ARBA00022737"/>
    </source>
</evidence>
<dbReference type="InterPro" id="IPR040193">
    <property type="entry name" value="EFHC1/EFHC2/EFHB"/>
</dbReference>
<dbReference type="VEuPathDB" id="TrichDB:TVAGG3_0123830"/>
<dbReference type="AlphaFoldDB" id="A2FXI9"/>
<keyword evidence="4" id="KW-0677">Repeat</keyword>
<dbReference type="eggNOG" id="KOG0043">
    <property type="taxonomic scope" value="Eukaryota"/>
</dbReference>
<keyword evidence="5" id="KW-0206">Cytoskeleton</keyword>
<dbReference type="KEGG" id="tva:4748071"/>
<keyword evidence="6" id="KW-0966">Cell projection</keyword>
<dbReference type="InterPro" id="IPR006602">
    <property type="entry name" value="DM10_dom"/>
</dbReference>
<dbReference type="RefSeq" id="XP_001303316.1">
    <property type="nucleotide sequence ID" value="XM_001303315.1"/>
</dbReference>
<dbReference type="GO" id="GO:0005856">
    <property type="term" value="C:cytoskeleton"/>
    <property type="evidence" value="ECO:0007669"/>
    <property type="project" value="UniProtKB-SubCell"/>
</dbReference>
<sequence length="192" mass="22297">MDLRPPQTVLSFKSHLVSNNREDILRQFIVNYFVDDDKFSVFEKVVPNSGFPGGNFISRAKFINPATGQKYKTEELYIGATVVLNSWTFQLDEATEGTLRAMEANSDQYPKSDLSQTITSKFSLLKGQKSELEQKFKARDKQGRGRVTWVVARSIFDEHDLFTDPQERLTLLRRFQFADVEQFKYNEFLQVF</sequence>
<feature type="domain" description="DM10" evidence="7">
    <location>
        <begin position="6"/>
        <end position="106"/>
    </location>
</feature>
<name>A2FXI9_TRIV3</name>
<dbReference type="PANTHER" id="PTHR12086:SF9">
    <property type="entry name" value="EF-HAND DOMAIN-CONTAINING PROTEIN 1"/>
    <property type="match status" value="1"/>
</dbReference>
<keyword evidence="3" id="KW-0963">Cytoplasm</keyword>
<comment type="subcellular location">
    <subcellularLocation>
        <location evidence="1">Cell projection</location>
        <location evidence="1">Cilium</location>
    </subcellularLocation>
    <subcellularLocation>
        <location evidence="2">Cytoplasm</location>
        <location evidence="2">Cytoskeleton</location>
    </subcellularLocation>
</comment>
<dbReference type="Pfam" id="PF06565">
    <property type="entry name" value="DM10_dom"/>
    <property type="match status" value="1"/>
</dbReference>
<dbReference type="FunFam" id="2.30.29.170:FF:000002">
    <property type="entry name" value="EF-hand domain (C-terminal) containing 1"/>
    <property type="match status" value="1"/>
</dbReference>
<evidence type="ECO:0000259" key="7">
    <source>
        <dbReference type="PROSITE" id="PS51336"/>
    </source>
</evidence>
<reference evidence="8" key="1">
    <citation type="submission" date="2006-10" db="EMBL/GenBank/DDBJ databases">
        <authorList>
            <person name="Amadeo P."/>
            <person name="Zhao Q."/>
            <person name="Wortman J."/>
            <person name="Fraser-Liggett C."/>
            <person name="Carlton J."/>
        </authorList>
    </citation>
    <scope>NUCLEOTIDE SEQUENCE</scope>
    <source>
        <strain evidence="8">G3</strain>
    </source>
</reference>
<evidence type="ECO:0000256" key="6">
    <source>
        <dbReference type="ARBA" id="ARBA00023273"/>
    </source>
</evidence>
<evidence type="ECO:0000313" key="8">
    <source>
        <dbReference type="EMBL" id="EAX90386.1"/>
    </source>
</evidence>
<evidence type="ECO:0000256" key="2">
    <source>
        <dbReference type="ARBA" id="ARBA00004245"/>
    </source>
</evidence>
<dbReference type="Proteomes" id="UP000001542">
    <property type="component" value="Unassembled WGS sequence"/>
</dbReference>
<evidence type="ECO:0000256" key="3">
    <source>
        <dbReference type="ARBA" id="ARBA00022490"/>
    </source>
</evidence>
<keyword evidence="9" id="KW-1185">Reference proteome</keyword>
<dbReference type="Gene3D" id="2.30.29.170">
    <property type="match status" value="1"/>
</dbReference>
<dbReference type="GO" id="GO:0005929">
    <property type="term" value="C:cilium"/>
    <property type="evidence" value="ECO:0007669"/>
    <property type="project" value="UniProtKB-SubCell"/>
</dbReference>
<dbReference type="STRING" id="5722.A2FXI9"/>
<proteinExistence type="predicted"/>
<dbReference type="SMR" id="A2FXI9"/>
<dbReference type="VEuPathDB" id="TrichDB:TVAG_389400"/>
<accession>A2FXI9</accession>
<reference evidence="8" key="2">
    <citation type="journal article" date="2007" name="Science">
        <title>Draft genome sequence of the sexually transmitted pathogen Trichomonas vaginalis.</title>
        <authorList>
            <person name="Carlton J.M."/>
            <person name="Hirt R.P."/>
            <person name="Silva J.C."/>
            <person name="Delcher A.L."/>
            <person name="Schatz M."/>
            <person name="Zhao Q."/>
            <person name="Wortman J.R."/>
            <person name="Bidwell S.L."/>
            <person name="Alsmark U.C.M."/>
            <person name="Besteiro S."/>
            <person name="Sicheritz-Ponten T."/>
            <person name="Noel C.J."/>
            <person name="Dacks J.B."/>
            <person name="Foster P.G."/>
            <person name="Simillion C."/>
            <person name="Van de Peer Y."/>
            <person name="Miranda-Saavedra D."/>
            <person name="Barton G.J."/>
            <person name="Westrop G.D."/>
            <person name="Mueller S."/>
            <person name="Dessi D."/>
            <person name="Fiori P.L."/>
            <person name="Ren Q."/>
            <person name="Paulsen I."/>
            <person name="Zhang H."/>
            <person name="Bastida-Corcuera F.D."/>
            <person name="Simoes-Barbosa A."/>
            <person name="Brown M.T."/>
            <person name="Hayes R.D."/>
            <person name="Mukherjee M."/>
            <person name="Okumura C.Y."/>
            <person name="Schneider R."/>
            <person name="Smith A.J."/>
            <person name="Vanacova S."/>
            <person name="Villalvazo M."/>
            <person name="Haas B.J."/>
            <person name="Pertea M."/>
            <person name="Feldblyum T.V."/>
            <person name="Utterback T.R."/>
            <person name="Shu C.L."/>
            <person name="Osoegawa K."/>
            <person name="de Jong P.J."/>
            <person name="Hrdy I."/>
            <person name="Horvathova L."/>
            <person name="Zubacova Z."/>
            <person name="Dolezal P."/>
            <person name="Malik S.B."/>
            <person name="Logsdon J.M. Jr."/>
            <person name="Henze K."/>
            <person name="Gupta A."/>
            <person name="Wang C.C."/>
            <person name="Dunne R.L."/>
            <person name="Upcroft J.A."/>
            <person name="Upcroft P."/>
            <person name="White O."/>
            <person name="Salzberg S.L."/>
            <person name="Tang P."/>
            <person name="Chiu C.-H."/>
            <person name="Lee Y.-S."/>
            <person name="Embley T.M."/>
            <person name="Coombs G.H."/>
            <person name="Mottram J.C."/>
            <person name="Tachezy J."/>
            <person name="Fraser-Liggett C.M."/>
            <person name="Johnson P.J."/>
        </authorList>
    </citation>
    <scope>NUCLEOTIDE SEQUENCE [LARGE SCALE GENOMIC DNA]</scope>
    <source>
        <strain evidence="8">G3</strain>
    </source>
</reference>
<dbReference type="SMART" id="SM00676">
    <property type="entry name" value="DM10"/>
    <property type="match status" value="1"/>
</dbReference>
<dbReference type="PROSITE" id="PS51336">
    <property type="entry name" value="DM10"/>
    <property type="match status" value="1"/>
</dbReference>
<protein>
    <recommendedName>
        <fullName evidence="7">DM10 domain-containing protein</fullName>
    </recommendedName>
</protein>
<dbReference type="OrthoDB" id="10260801at2759"/>